<dbReference type="InterPro" id="IPR050188">
    <property type="entry name" value="RluA_PseudoU_synthase"/>
</dbReference>
<dbReference type="AlphaFoldDB" id="A0A0M6WHE1"/>
<protein>
    <recommendedName>
        <fullName evidence="2">RNA pseudouridylate synthase</fullName>
    </recommendedName>
    <alternativeName>
        <fullName evidence="3">RNA-uridine isomerase</fullName>
    </alternativeName>
</protein>
<evidence type="ECO:0000256" key="2">
    <source>
        <dbReference type="ARBA" id="ARBA00031870"/>
    </source>
</evidence>
<gene>
    <name evidence="5" type="ORF">M72_25121</name>
</gene>
<organism evidence="5 6">
    <name type="scientific">Roseburia faecis</name>
    <dbReference type="NCBI Taxonomy" id="301302"/>
    <lineage>
        <taxon>Bacteria</taxon>
        <taxon>Bacillati</taxon>
        <taxon>Bacillota</taxon>
        <taxon>Clostridia</taxon>
        <taxon>Lachnospirales</taxon>
        <taxon>Lachnospiraceae</taxon>
        <taxon>Roseburia</taxon>
    </lineage>
</organism>
<dbReference type="Pfam" id="PF00849">
    <property type="entry name" value="PseudoU_synth_2"/>
    <property type="match status" value="1"/>
</dbReference>
<evidence type="ECO:0000313" key="5">
    <source>
        <dbReference type="EMBL" id="CRL35958.1"/>
    </source>
</evidence>
<dbReference type="RefSeq" id="WP_055067448.1">
    <property type="nucleotide sequence ID" value="NZ_CP173697.1"/>
</dbReference>
<dbReference type="GO" id="GO:0140098">
    <property type="term" value="F:catalytic activity, acting on RNA"/>
    <property type="evidence" value="ECO:0007669"/>
    <property type="project" value="UniProtKB-ARBA"/>
</dbReference>
<dbReference type="CDD" id="cd02869">
    <property type="entry name" value="PseudoU_synth_RluA_like"/>
    <property type="match status" value="1"/>
</dbReference>
<name>A0A0M6WHE1_9FIRM</name>
<dbReference type="SUPFAM" id="SSF55120">
    <property type="entry name" value="Pseudouridine synthase"/>
    <property type="match status" value="1"/>
</dbReference>
<feature type="domain" description="Pseudouridine synthase RsuA/RluA-like" evidence="4">
    <location>
        <begin position="12"/>
        <end position="204"/>
    </location>
</feature>
<dbReference type="GO" id="GO:0006396">
    <property type="term" value="P:RNA processing"/>
    <property type="evidence" value="ECO:0007669"/>
    <property type="project" value="UniProtKB-ARBA"/>
</dbReference>
<dbReference type="EMBL" id="CVRR01000010">
    <property type="protein sequence ID" value="CRL35958.1"/>
    <property type="molecule type" value="Genomic_DNA"/>
</dbReference>
<dbReference type="InterPro" id="IPR020103">
    <property type="entry name" value="PsdUridine_synth_cat_dom_sf"/>
</dbReference>
<dbReference type="InterPro" id="IPR006145">
    <property type="entry name" value="PsdUridine_synth_RsuA/RluA"/>
</dbReference>
<dbReference type="Proteomes" id="UP000049979">
    <property type="component" value="Unassembled WGS sequence"/>
</dbReference>
<dbReference type="PANTHER" id="PTHR21600">
    <property type="entry name" value="MITOCHONDRIAL RNA PSEUDOURIDINE SYNTHASE"/>
    <property type="match status" value="1"/>
</dbReference>
<comment type="catalytic activity">
    <reaction evidence="1">
        <text>a uridine in RNA = a pseudouridine in RNA</text>
        <dbReference type="Rhea" id="RHEA:48348"/>
        <dbReference type="Rhea" id="RHEA-COMP:12068"/>
        <dbReference type="Rhea" id="RHEA-COMP:12069"/>
        <dbReference type="ChEBI" id="CHEBI:65314"/>
        <dbReference type="ChEBI" id="CHEBI:65315"/>
    </reaction>
</comment>
<dbReference type="GeneID" id="99748182"/>
<reference evidence="6" key="1">
    <citation type="submission" date="2015-05" db="EMBL/GenBank/DDBJ databases">
        <authorList>
            <consortium name="Pathogen Informatics"/>
        </authorList>
    </citation>
    <scope>NUCLEOTIDE SEQUENCE [LARGE SCALE GENOMIC DNA]</scope>
    <source>
        <strain evidence="6">M72</strain>
    </source>
</reference>
<sequence>MIQPEILYEDAQLIICYKPAGIATQTKKLGQKDMVSILLNHVAQEGTGQPFIGVVHRLDQPVEGVMVFAKTKQAAAKLSAQVKDHSFGKKYYAKVRLPEGKTFEQATGHEKTGTLQDWIQFEPKENKSCVIEQKQRENEREDIRHPADGKRLQLQKPRHTATSQNKIQEAVLDYQVIRQGEGSALLDITLHTGRHHQIRVQLAHLGTPICGDHKYGKAERGTPALCSYHIDFVHPVSGKEMTYEISPRNFETEC</sequence>
<evidence type="ECO:0000256" key="3">
    <source>
        <dbReference type="ARBA" id="ARBA00033164"/>
    </source>
</evidence>
<proteinExistence type="predicted"/>
<dbReference type="GO" id="GO:0009982">
    <property type="term" value="F:pseudouridine synthase activity"/>
    <property type="evidence" value="ECO:0007669"/>
    <property type="project" value="InterPro"/>
</dbReference>
<accession>A0A0M6WHE1</accession>
<evidence type="ECO:0000313" key="6">
    <source>
        <dbReference type="Proteomes" id="UP000049979"/>
    </source>
</evidence>
<keyword evidence="6" id="KW-1185">Reference proteome</keyword>
<dbReference type="GO" id="GO:0003723">
    <property type="term" value="F:RNA binding"/>
    <property type="evidence" value="ECO:0007669"/>
    <property type="project" value="InterPro"/>
</dbReference>
<dbReference type="Gene3D" id="3.30.2350.10">
    <property type="entry name" value="Pseudouridine synthase"/>
    <property type="match status" value="1"/>
</dbReference>
<evidence type="ECO:0000256" key="1">
    <source>
        <dbReference type="ARBA" id="ARBA00000073"/>
    </source>
</evidence>
<evidence type="ECO:0000259" key="4">
    <source>
        <dbReference type="Pfam" id="PF00849"/>
    </source>
</evidence>
<dbReference type="GO" id="GO:0001522">
    <property type="term" value="P:pseudouridine synthesis"/>
    <property type="evidence" value="ECO:0007669"/>
    <property type="project" value="InterPro"/>
</dbReference>